<comment type="caution">
    <text evidence="7">The sequence shown here is derived from an EMBL/GenBank/DDBJ whole genome shotgun (WGS) entry which is preliminary data.</text>
</comment>
<sequence length="141" mass="14773">TTAGCQSGTLPRHFLTGYWHNFVNPAVELKLSAVPDEYDLIAVAFGEATATPGEVVFGVDPGLATALGGYTDAQFKSDIAALHAKGKKVILSVGGEKGAIRVADGSAAQLFANTVYALMTEYGFDGVDIDLENGLNPTYME</sequence>
<dbReference type="InterPro" id="IPR001223">
    <property type="entry name" value="Glyco_hydro18_cat"/>
</dbReference>
<feature type="non-terminal residue" evidence="7">
    <location>
        <position position="1"/>
    </location>
</feature>
<organism evidence="7 8">
    <name type="scientific">Rhizobium phaseoli</name>
    <dbReference type="NCBI Taxonomy" id="396"/>
    <lineage>
        <taxon>Bacteria</taxon>
        <taxon>Pseudomonadati</taxon>
        <taxon>Pseudomonadota</taxon>
        <taxon>Alphaproteobacteria</taxon>
        <taxon>Hyphomicrobiales</taxon>
        <taxon>Rhizobiaceae</taxon>
        <taxon>Rhizobium/Agrobacterium group</taxon>
        <taxon>Rhizobium</taxon>
    </lineage>
</organism>
<evidence type="ECO:0000256" key="3">
    <source>
        <dbReference type="ARBA" id="ARBA00023295"/>
    </source>
</evidence>
<feature type="domain" description="GH18" evidence="6">
    <location>
        <begin position="13"/>
        <end position="141"/>
    </location>
</feature>
<dbReference type="RefSeq" id="WP_204330518.1">
    <property type="nucleotide sequence ID" value="NZ_WUFT01000089.1"/>
</dbReference>
<evidence type="ECO:0000256" key="2">
    <source>
        <dbReference type="ARBA" id="ARBA00022801"/>
    </source>
</evidence>
<dbReference type="InterPro" id="IPR050542">
    <property type="entry name" value="Glycosyl_Hydrlase18_Chitinase"/>
</dbReference>
<dbReference type="EMBL" id="WUFT01000089">
    <property type="protein sequence ID" value="NEJ74989.1"/>
    <property type="molecule type" value="Genomic_DNA"/>
</dbReference>
<gene>
    <name evidence="7" type="ORF">GR197_31515</name>
</gene>
<evidence type="ECO:0000256" key="4">
    <source>
        <dbReference type="RuleBase" id="RU000489"/>
    </source>
</evidence>
<feature type="non-terminal residue" evidence="7">
    <location>
        <position position="141"/>
    </location>
</feature>
<evidence type="ECO:0000256" key="5">
    <source>
        <dbReference type="RuleBase" id="RU004453"/>
    </source>
</evidence>
<evidence type="ECO:0000313" key="8">
    <source>
        <dbReference type="Proteomes" id="UP000471753"/>
    </source>
</evidence>
<dbReference type="GO" id="GO:0005975">
    <property type="term" value="P:carbohydrate metabolic process"/>
    <property type="evidence" value="ECO:0007669"/>
    <property type="project" value="InterPro"/>
</dbReference>
<dbReference type="Gene3D" id="3.20.20.80">
    <property type="entry name" value="Glycosidases"/>
    <property type="match status" value="1"/>
</dbReference>
<evidence type="ECO:0000256" key="1">
    <source>
        <dbReference type="ARBA" id="ARBA00012729"/>
    </source>
</evidence>
<proteinExistence type="inferred from homology"/>
<dbReference type="Pfam" id="PF00704">
    <property type="entry name" value="Glyco_hydro_18"/>
    <property type="match status" value="1"/>
</dbReference>
<dbReference type="EC" id="3.2.1.14" evidence="1"/>
<keyword evidence="3 4" id="KW-0326">Glycosidase</keyword>
<comment type="similarity">
    <text evidence="5">Belongs to the glycosyl hydrolase 18 family.</text>
</comment>
<dbReference type="PANTHER" id="PTHR45708">
    <property type="entry name" value="ENDOCHITINASE"/>
    <property type="match status" value="1"/>
</dbReference>
<name>A0A7K3UPB8_9HYPH</name>
<dbReference type="InterPro" id="IPR017853">
    <property type="entry name" value="GH"/>
</dbReference>
<dbReference type="SUPFAM" id="SSF51445">
    <property type="entry name" value="(Trans)glycosidases"/>
    <property type="match status" value="1"/>
</dbReference>
<dbReference type="PANTHER" id="PTHR45708:SF49">
    <property type="entry name" value="ENDOCHITINASE"/>
    <property type="match status" value="1"/>
</dbReference>
<evidence type="ECO:0000259" key="6">
    <source>
        <dbReference type="PROSITE" id="PS51910"/>
    </source>
</evidence>
<evidence type="ECO:0000313" key="7">
    <source>
        <dbReference type="EMBL" id="NEJ74989.1"/>
    </source>
</evidence>
<reference evidence="7 8" key="1">
    <citation type="submission" date="2019-12" db="EMBL/GenBank/DDBJ databases">
        <title>Rhizobium genotypes associated with high levels of biological nitrogen fixation by grain legumes in a temperate-maritime cropping system.</title>
        <authorList>
            <person name="Maluk M."/>
            <person name="Francesc Ferrando Molina F."/>
            <person name="Lopez Del Egido L."/>
            <person name="Lafos M."/>
            <person name="Langarica-Fuentes A."/>
            <person name="Gebre Yohannes G."/>
            <person name="Young M.W."/>
            <person name="Martin P."/>
            <person name="Gantlett R."/>
            <person name="Kenicer G."/>
            <person name="Hawes C."/>
            <person name="Begg G.S."/>
            <person name="Quilliam R.S."/>
            <person name="Squire G.R."/>
            <person name="Poole P.S."/>
            <person name="Young P.W."/>
            <person name="Iannetta P.M."/>
            <person name="James E.K."/>
        </authorList>
    </citation>
    <scope>NUCLEOTIDE SEQUENCE [LARGE SCALE GENOMIC DNA]</scope>
    <source>
        <strain evidence="7 8">JHI366</strain>
    </source>
</reference>
<protein>
    <recommendedName>
        <fullName evidence="1">chitinase</fullName>
        <ecNumber evidence="1">3.2.1.14</ecNumber>
    </recommendedName>
</protein>
<dbReference type="PROSITE" id="PS51910">
    <property type="entry name" value="GH18_2"/>
    <property type="match status" value="1"/>
</dbReference>
<dbReference type="GO" id="GO:0008843">
    <property type="term" value="F:endochitinase activity"/>
    <property type="evidence" value="ECO:0007669"/>
    <property type="project" value="UniProtKB-EC"/>
</dbReference>
<dbReference type="Proteomes" id="UP000471753">
    <property type="component" value="Unassembled WGS sequence"/>
</dbReference>
<dbReference type="PROSITE" id="PS01095">
    <property type="entry name" value="GH18_1"/>
    <property type="match status" value="1"/>
</dbReference>
<dbReference type="InterPro" id="IPR001579">
    <property type="entry name" value="Glyco_hydro_18_chit_AS"/>
</dbReference>
<keyword evidence="2 4" id="KW-0378">Hydrolase</keyword>
<accession>A0A7K3UPB8</accession>
<dbReference type="AlphaFoldDB" id="A0A7K3UPB8"/>